<dbReference type="AlphaFoldDB" id="A0A194XX15"/>
<reference evidence="1 2" key="1">
    <citation type="submission" date="2015-10" db="EMBL/GenBank/DDBJ databases">
        <title>Full genome of DAOMC 229536 Phialocephala scopiformis, a fungal endophyte of spruce producing the potent anti-insectan compound rugulosin.</title>
        <authorList>
            <consortium name="DOE Joint Genome Institute"/>
            <person name="Walker A.K."/>
            <person name="Frasz S.L."/>
            <person name="Seifert K.A."/>
            <person name="Miller J.D."/>
            <person name="Mondo S.J."/>
            <person name="Labutti K."/>
            <person name="Lipzen A."/>
            <person name="Dockter R."/>
            <person name="Kennedy M."/>
            <person name="Grigoriev I.V."/>
            <person name="Spatafora J.W."/>
        </authorList>
    </citation>
    <scope>NUCLEOTIDE SEQUENCE [LARGE SCALE GENOMIC DNA]</scope>
    <source>
        <strain evidence="1 2">CBS 120377</strain>
    </source>
</reference>
<evidence type="ECO:0000313" key="2">
    <source>
        <dbReference type="Proteomes" id="UP000070700"/>
    </source>
</evidence>
<accession>A0A194XX15</accession>
<dbReference type="KEGG" id="psco:LY89DRAFT_679696"/>
<dbReference type="GeneID" id="28823655"/>
<dbReference type="RefSeq" id="XP_018078964.1">
    <property type="nucleotide sequence ID" value="XM_018213929.1"/>
</dbReference>
<name>A0A194XX15_MOLSC</name>
<dbReference type="Proteomes" id="UP000070700">
    <property type="component" value="Unassembled WGS sequence"/>
</dbReference>
<proteinExistence type="predicted"/>
<protein>
    <submittedName>
        <fullName evidence="1">Uncharacterized protein</fullName>
    </submittedName>
</protein>
<sequence>MEFKAVGLEDMIVLCDEDGEIHSHYDGIKELLDSEDDTYREDRGSGRKIIRQECRFVEVDD</sequence>
<dbReference type="EMBL" id="KQ947404">
    <property type="protein sequence ID" value="KUJ24609.1"/>
    <property type="molecule type" value="Genomic_DNA"/>
</dbReference>
<organism evidence="1 2">
    <name type="scientific">Mollisia scopiformis</name>
    <name type="common">Conifer needle endophyte fungus</name>
    <name type="synonym">Phialocephala scopiformis</name>
    <dbReference type="NCBI Taxonomy" id="149040"/>
    <lineage>
        <taxon>Eukaryota</taxon>
        <taxon>Fungi</taxon>
        <taxon>Dikarya</taxon>
        <taxon>Ascomycota</taxon>
        <taxon>Pezizomycotina</taxon>
        <taxon>Leotiomycetes</taxon>
        <taxon>Helotiales</taxon>
        <taxon>Mollisiaceae</taxon>
        <taxon>Mollisia</taxon>
    </lineage>
</organism>
<keyword evidence="2" id="KW-1185">Reference proteome</keyword>
<gene>
    <name evidence="1" type="ORF">LY89DRAFT_679696</name>
</gene>
<dbReference type="InParanoid" id="A0A194XX15"/>
<evidence type="ECO:0000313" key="1">
    <source>
        <dbReference type="EMBL" id="KUJ24609.1"/>
    </source>
</evidence>